<accession>A0A9W7X6Q6</accession>
<comment type="caution">
    <text evidence="6">The sequence shown here is derived from an EMBL/GenBank/DDBJ whole genome shotgun (WGS) entry which is preliminary data.</text>
</comment>
<keyword evidence="7" id="KW-1185">Reference proteome</keyword>
<feature type="signal peptide" evidence="4">
    <location>
        <begin position="1"/>
        <end position="21"/>
    </location>
</feature>
<keyword evidence="3" id="KW-0812">Transmembrane</keyword>
<organism evidence="6 7">
    <name type="scientific">Triplophysa rosa</name>
    <name type="common">Cave loach</name>
    <dbReference type="NCBI Taxonomy" id="992332"/>
    <lineage>
        <taxon>Eukaryota</taxon>
        <taxon>Metazoa</taxon>
        <taxon>Chordata</taxon>
        <taxon>Craniata</taxon>
        <taxon>Vertebrata</taxon>
        <taxon>Euteleostomi</taxon>
        <taxon>Actinopterygii</taxon>
        <taxon>Neopterygii</taxon>
        <taxon>Teleostei</taxon>
        <taxon>Ostariophysi</taxon>
        <taxon>Cypriniformes</taxon>
        <taxon>Nemacheilidae</taxon>
        <taxon>Triplophysa</taxon>
    </lineage>
</organism>
<protein>
    <submittedName>
        <fullName evidence="6">Stereocilin-like</fullName>
    </submittedName>
</protein>
<gene>
    <name evidence="6" type="ORF">IRJ41_023661</name>
</gene>
<feature type="chain" id="PRO_5040888697" evidence="4">
    <location>
        <begin position="22"/>
        <end position="1988"/>
    </location>
</feature>
<evidence type="ECO:0000313" key="6">
    <source>
        <dbReference type="EMBL" id="KAI7814730.1"/>
    </source>
</evidence>
<keyword evidence="2" id="KW-0325">Glycoprotein</keyword>
<evidence type="ECO:0000259" key="5">
    <source>
        <dbReference type="Pfam" id="PF21058"/>
    </source>
</evidence>
<evidence type="ECO:0000256" key="2">
    <source>
        <dbReference type="ARBA" id="ARBA00023180"/>
    </source>
</evidence>
<dbReference type="PANTHER" id="PTHR23412">
    <property type="entry name" value="STEREOCILIN RELATED"/>
    <property type="match status" value="1"/>
</dbReference>
<feature type="domain" description="Stereocilin LRR" evidence="5">
    <location>
        <begin position="912"/>
        <end position="1302"/>
    </location>
</feature>
<dbReference type="GO" id="GO:0009986">
    <property type="term" value="C:cell surface"/>
    <property type="evidence" value="ECO:0007669"/>
    <property type="project" value="TreeGrafter"/>
</dbReference>
<dbReference type="OrthoDB" id="8195838at2759"/>
<dbReference type="Proteomes" id="UP001059041">
    <property type="component" value="Linkage Group LG1"/>
</dbReference>
<dbReference type="Pfam" id="PF21058">
    <property type="entry name" value="Stereocilin"/>
    <property type="match status" value="1"/>
</dbReference>
<keyword evidence="3" id="KW-1133">Transmembrane helix</keyword>
<dbReference type="GO" id="GO:0007160">
    <property type="term" value="P:cell-matrix adhesion"/>
    <property type="evidence" value="ECO:0007669"/>
    <property type="project" value="TreeGrafter"/>
</dbReference>
<evidence type="ECO:0000313" key="7">
    <source>
        <dbReference type="Proteomes" id="UP001059041"/>
    </source>
</evidence>
<evidence type="ECO:0000256" key="1">
    <source>
        <dbReference type="ARBA" id="ARBA00022729"/>
    </source>
</evidence>
<evidence type="ECO:0000256" key="4">
    <source>
        <dbReference type="SAM" id="SignalP"/>
    </source>
</evidence>
<feature type="transmembrane region" description="Helical" evidence="3">
    <location>
        <begin position="1972"/>
        <end position="1987"/>
    </location>
</feature>
<keyword evidence="1 4" id="KW-0732">Signal</keyword>
<dbReference type="InterPro" id="IPR048992">
    <property type="entry name" value="Stereocilin_LRR"/>
</dbReference>
<sequence length="1988" mass="221161">MRNGDCLTFLALSIILGIASGDSRNPSNPKTVMRQSSKSDDEFERNFKVLIDNIRSLSKEEKSKEARSSLHHSMNRIVVDRTNLDIYLTVFNSIYSIYQPMLLNSFIETLPQALICILADQQHCGWQGDLASTVSSAFNGQILSLISSLKTQTCTPAFNLRMADSITQLASVQEMLTNALSSDLPNYLLSDNFIAFWNSLMDVTIPPVMSFMSDIMPSVLQTPVNLLQLGLQFGIKIPTSENCQQCDLKQLIMWGMTHNVSWSFGQSILDIFLGPASLPCSYPSPECQTSGSVQFGRTGTPSVDIPASLLTCEEQNLNQLNETLCAEFLSTRSQESYVLYQMCQALSTLTQTEVTRMWKNACHIIQDIVLPLIEPCGETVTTESSQRSARSVLSLNELLCDYFNWTVAGAVDPALVTMCSENDREAFIPAVCNNANVMQVLVSNPSNAWVWEYCTNSSDTYVVYLYCSYSTWTAETVDPSIVTFCWNNDMEQLERFLCESLEFFMVVFSNEDNNWLKPNCSEPPPELNINALVAESCKYSEWSNTQAVTAIQISLCIQNDETRFINTVCANSTFVIALALNSENVWVEQYCTFAVSNPPTSPPIMDTEDWCDYKKWIEIFVDPTVVALCWQYDQIGFHQNVCCSVQLYEQLSLHPENQWLIRECSDNDTVNTLAQVCVYSDWSQPTIVDMADLALCADLDTKNFTQNVCANVTVLHNLMANLDNTWLLEQCSNLTGSGQGVGAGNGSSLIVFRPAEQCQYSSWVLVLPDPALLALCWDYDQANFVSSVCGDPSVLTQITQEASSFWVGTLCATYAGPHIPDGGNSTQPQPCIFKDLVDRLNWSCSADFSSVCQPGASQAQGLRILLQCGLEILQPRFENIMTMKMASMVRQATSLWVVVLLALEESQMTALRVTENIRLSVLETMVVYMENETNFENKRVLLQCFGKVLTSLMLTGRDVASSFFLIKEYFRIPLSYLWSVLSAADLTVVREILQYYNRNHVTLQLSDEYLHTMVSVLFQTHLPKDISLFADMGLLLALATPSDIMSMPPLQNNINALSIINLSIKNLSLEQQQAFGRWFSQSLPNITDVSFIRDTGNLIAYLPFHSFQYLSPTQILDGLDVLKSNVLGPLKQQFIAQSVIGAFRNLTADQFKSLGNMSCLANYNQLTAYTQTESFSVIQDNIRTCLIQGVSIPSSMISSLVLNASELQSPSSLMSQRISQLAPFLPLLGSSFLQQLTPAQLMPALSTLSSVPFTPAQAAVVIDKISADLSLALPGSGQLSTLGSLVRGVKVETLWSLPSDILLEALPAISSQTLGLTPTQTNAIITKLWGSVSVHLWLDEVESLLPSTPLLCVIPKVSLLLVSDKAVHTRLWNTQQAQVLFKEVTDLKPSLSEKEFISLGTIASGVSCTALKKMFKNLADALSPLRDILKFLREQPLPLPASLKKCITEELYKLDFFSDLLGDLGSQIALSLPLSTIKKFPPDKMDSLRYMIVEDPQYFLLLPSTKQAVLVDKIVQRLDMHTGLYTEREFRSLDVMATFVADEMFLQLDRSFFVDSLEFLQGFCYNANKRDLVARMLQEKGTFGVVQNWTSDTLNQVDRFLFFLPKETIQLIPAGLMSLERIERLFQDQQRWERGERGSLCEQKPSELFEKKQFVLQYFLGFLKIGRSTFTGLIPSCESLHMTQPAAWSIDSLRNMPAAAFRRCLELIGQDPFFSSFQLTVLLTKAKEVYGPPSSFNTSVIAQLGRIATLLSAEELASLKLSEIQSISAMGAINIWTSRQLKSIFSTVLNSTRKTPVQLDSSTLVALGHIVCGIETPVIRNLNPTEFSKAVLWLSRLRLSCSEEQLQAMIGLLSHSSAFGPVSSWGTDFFIEIGAIAAGLPDISMSALVRDQIEGLTPLAISLIPANKFAVVFNQAQIQMFTYEQAFAVTDPQRSALSPVQETALSMVLNPLEDKPIDFRGLSLGVATHPCRFLYLSSVLILLLFFLG</sequence>
<proteinExistence type="predicted"/>
<keyword evidence="3" id="KW-0472">Membrane</keyword>
<dbReference type="PANTHER" id="PTHR23412:SF19">
    <property type="entry name" value="STEREOCILIN 1"/>
    <property type="match status" value="1"/>
</dbReference>
<evidence type="ECO:0000256" key="3">
    <source>
        <dbReference type="SAM" id="Phobius"/>
    </source>
</evidence>
<name>A0A9W7X6Q6_TRIRA</name>
<reference evidence="6" key="1">
    <citation type="submission" date="2021-02" db="EMBL/GenBank/DDBJ databases">
        <title>Comparative genomics reveals that relaxation of natural selection precedes convergent phenotypic evolution of cavefish.</title>
        <authorList>
            <person name="Peng Z."/>
        </authorList>
    </citation>
    <scope>NUCLEOTIDE SEQUENCE</scope>
    <source>
        <tissue evidence="6">Muscle</tissue>
    </source>
</reference>
<dbReference type="InterPro" id="IPR026664">
    <property type="entry name" value="Stereocilin-rel"/>
</dbReference>
<dbReference type="EMBL" id="JAFHDT010000001">
    <property type="protein sequence ID" value="KAI7814730.1"/>
    <property type="molecule type" value="Genomic_DNA"/>
</dbReference>